<dbReference type="KEGG" id="aten:116303478"/>
<feature type="region of interest" description="Disordered" evidence="1">
    <location>
        <begin position="49"/>
        <end position="114"/>
    </location>
</feature>
<accession>A0A6P8IRM0</accession>
<feature type="region of interest" description="Disordered" evidence="1">
    <location>
        <begin position="146"/>
        <end position="209"/>
    </location>
</feature>
<keyword evidence="3" id="KW-1185">Reference proteome</keyword>
<proteinExistence type="predicted"/>
<feature type="signal peptide" evidence="2">
    <location>
        <begin position="1"/>
        <end position="21"/>
    </location>
</feature>
<evidence type="ECO:0000256" key="2">
    <source>
        <dbReference type="SAM" id="SignalP"/>
    </source>
</evidence>
<feature type="chain" id="PRO_5044653227" evidence="2">
    <location>
        <begin position="22"/>
        <end position="209"/>
    </location>
</feature>
<evidence type="ECO:0000256" key="1">
    <source>
        <dbReference type="SAM" id="MobiDB-lite"/>
    </source>
</evidence>
<gene>
    <name evidence="4 5" type="primary">LOC116303478</name>
</gene>
<dbReference type="RefSeq" id="XP_031568898.1">
    <property type="nucleotide sequence ID" value="XM_031713038.1"/>
</dbReference>
<dbReference type="AlphaFoldDB" id="A0A6P8IRM0"/>
<protein>
    <submittedName>
        <fullName evidence="4 5">Uncharacterized protein LOC116303478 isoform X1</fullName>
    </submittedName>
</protein>
<sequence length="209" mass="23965">MKTFILAVCVVAMVLLSTVECKSTINKRLLLERLLRRLNDAPVIEEPIIPEEAQNTGENGGNPDYNPFEERSLKTKRLQQSKKNQRPVIEEPIIPEGAQNTGENGGNPDYNPFEERSMMSMRRNMKRNERYVCLSFSRPVIEEPIIPEEAQKTGENGGNPDYNPFEERSMRSHLKRNERPVVEEPIIRPEESHNTGENGGNPDYNPFEE</sequence>
<name>A0A6P8IRM0_ACTTE</name>
<keyword evidence="2" id="KW-0732">Signal</keyword>
<feature type="compositionally biased region" description="Basic residues" evidence="1">
    <location>
        <begin position="74"/>
        <end position="85"/>
    </location>
</feature>
<reference evidence="4 5" key="1">
    <citation type="submission" date="2025-04" db="UniProtKB">
        <authorList>
            <consortium name="RefSeq"/>
        </authorList>
    </citation>
    <scope>IDENTIFICATION</scope>
    <source>
        <tissue evidence="4 5">Tentacle</tissue>
    </source>
</reference>
<evidence type="ECO:0000313" key="4">
    <source>
        <dbReference type="RefSeq" id="XP_031568890.1"/>
    </source>
</evidence>
<evidence type="ECO:0000313" key="5">
    <source>
        <dbReference type="RefSeq" id="XP_031568898.1"/>
    </source>
</evidence>
<feature type="compositionally biased region" description="Basic and acidic residues" evidence="1">
    <location>
        <begin position="165"/>
        <end position="194"/>
    </location>
</feature>
<dbReference type="GeneID" id="116303478"/>
<organism evidence="3 5">
    <name type="scientific">Actinia tenebrosa</name>
    <name type="common">Australian red waratah sea anemone</name>
    <dbReference type="NCBI Taxonomy" id="6105"/>
    <lineage>
        <taxon>Eukaryota</taxon>
        <taxon>Metazoa</taxon>
        <taxon>Cnidaria</taxon>
        <taxon>Anthozoa</taxon>
        <taxon>Hexacorallia</taxon>
        <taxon>Actiniaria</taxon>
        <taxon>Actiniidae</taxon>
        <taxon>Actinia</taxon>
    </lineage>
</organism>
<dbReference type="RefSeq" id="XP_031568890.1">
    <property type="nucleotide sequence ID" value="XM_031713030.1"/>
</dbReference>
<evidence type="ECO:0000313" key="3">
    <source>
        <dbReference type="Proteomes" id="UP000515163"/>
    </source>
</evidence>
<dbReference type="Proteomes" id="UP000515163">
    <property type="component" value="Unplaced"/>
</dbReference>